<reference evidence="3 4" key="1">
    <citation type="submission" date="2018-01" db="EMBL/GenBank/DDBJ databases">
        <title>Complete genome sequence of Flavivirga eckloniae ECD14 isolated from seaweed Ecklonia cava.</title>
        <authorList>
            <person name="Lee J.H."/>
            <person name="Baik K.S."/>
            <person name="Seong C.N."/>
        </authorList>
    </citation>
    <scope>NUCLEOTIDE SEQUENCE [LARGE SCALE GENOMIC DNA]</scope>
    <source>
        <strain evidence="3 4">ECD14</strain>
    </source>
</reference>
<feature type="transmembrane region" description="Helical" evidence="2">
    <location>
        <begin position="30"/>
        <end position="46"/>
    </location>
</feature>
<dbReference type="EMBL" id="CP025791">
    <property type="protein sequence ID" value="AUP77952.1"/>
    <property type="molecule type" value="Genomic_DNA"/>
</dbReference>
<protein>
    <submittedName>
        <fullName evidence="3">FUSC family protein</fullName>
    </submittedName>
</protein>
<keyword evidence="2" id="KW-0472">Membrane</keyword>
<evidence type="ECO:0000256" key="1">
    <source>
        <dbReference type="SAM" id="MobiDB-lite"/>
    </source>
</evidence>
<keyword evidence="4" id="KW-1185">Reference proteome</keyword>
<evidence type="ECO:0000256" key="2">
    <source>
        <dbReference type="SAM" id="Phobius"/>
    </source>
</evidence>
<evidence type="ECO:0000313" key="4">
    <source>
        <dbReference type="Proteomes" id="UP000235826"/>
    </source>
</evidence>
<feature type="region of interest" description="Disordered" evidence="1">
    <location>
        <begin position="86"/>
        <end position="105"/>
    </location>
</feature>
<evidence type="ECO:0000313" key="3">
    <source>
        <dbReference type="EMBL" id="AUP77952.1"/>
    </source>
</evidence>
<dbReference type="KEGG" id="fek:C1H87_04185"/>
<organism evidence="3 4">
    <name type="scientific">Flavivirga eckloniae</name>
    <dbReference type="NCBI Taxonomy" id="1803846"/>
    <lineage>
        <taxon>Bacteria</taxon>
        <taxon>Pseudomonadati</taxon>
        <taxon>Bacteroidota</taxon>
        <taxon>Flavobacteriia</taxon>
        <taxon>Flavobacteriales</taxon>
        <taxon>Flavobacteriaceae</taxon>
        <taxon>Flavivirga</taxon>
    </lineage>
</organism>
<dbReference type="AlphaFoldDB" id="A0A2K9PLM4"/>
<dbReference type="Proteomes" id="UP000235826">
    <property type="component" value="Chromosome"/>
</dbReference>
<name>A0A2K9PLM4_9FLAO</name>
<accession>A0A2K9PLM4</accession>
<sequence>MKKTFLFLTILASILALVLSSLLIYKLAIVPSILGLIFGLLTFYLFKKRKQIKKIIQFAFMLNIMALAITTYKSIFNKIEIADAKAQETTKPKSENKKGLKNFRD</sequence>
<dbReference type="OrthoDB" id="1454744at2"/>
<proteinExistence type="predicted"/>
<gene>
    <name evidence="3" type="ORF">C1H87_04185</name>
</gene>
<keyword evidence="2" id="KW-0812">Transmembrane</keyword>
<dbReference type="RefSeq" id="WP_102754611.1">
    <property type="nucleotide sequence ID" value="NZ_CP025791.1"/>
</dbReference>
<keyword evidence="2" id="KW-1133">Transmembrane helix</keyword>